<evidence type="ECO:0000313" key="2">
    <source>
        <dbReference type="Proteomes" id="UP001385951"/>
    </source>
</evidence>
<sequence>MLFYSNSLYHQIPKFYLSTTDRPFAQQDMNPVTGASNDTPKKKQVMQSFSGNTEFYVTLARVAPGVKGINTLEIILFRKNTILMIRTDEQPYVQTFTLDNQ</sequence>
<proteinExistence type="predicted"/>
<dbReference type="EMBL" id="JASBNA010000009">
    <property type="protein sequence ID" value="KAK7689000.1"/>
    <property type="molecule type" value="Genomic_DNA"/>
</dbReference>
<comment type="caution">
    <text evidence="1">The sequence shown here is derived from an EMBL/GenBank/DDBJ whole genome shotgun (WGS) entry which is preliminary data.</text>
</comment>
<name>A0AAW0GCW7_9APHY</name>
<organism evidence="1 2">
    <name type="scientific">Cerrena zonata</name>
    <dbReference type="NCBI Taxonomy" id="2478898"/>
    <lineage>
        <taxon>Eukaryota</taxon>
        <taxon>Fungi</taxon>
        <taxon>Dikarya</taxon>
        <taxon>Basidiomycota</taxon>
        <taxon>Agaricomycotina</taxon>
        <taxon>Agaricomycetes</taxon>
        <taxon>Polyporales</taxon>
        <taxon>Cerrenaceae</taxon>
        <taxon>Cerrena</taxon>
    </lineage>
</organism>
<protein>
    <submittedName>
        <fullName evidence="1">Uncharacterized protein</fullName>
    </submittedName>
</protein>
<gene>
    <name evidence="1" type="ORF">QCA50_007691</name>
</gene>
<dbReference type="AlphaFoldDB" id="A0AAW0GCW7"/>
<accession>A0AAW0GCW7</accession>
<evidence type="ECO:0000313" key="1">
    <source>
        <dbReference type="EMBL" id="KAK7689000.1"/>
    </source>
</evidence>
<reference evidence="1 2" key="1">
    <citation type="submission" date="2022-09" db="EMBL/GenBank/DDBJ databases">
        <authorList>
            <person name="Palmer J.M."/>
        </authorList>
    </citation>
    <scope>NUCLEOTIDE SEQUENCE [LARGE SCALE GENOMIC DNA]</scope>
    <source>
        <strain evidence="1 2">DSM 7382</strain>
    </source>
</reference>
<keyword evidence="2" id="KW-1185">Reference proteome</keyword>
<dbReference type="Proteomes" id="UP001385951">
    <property type="component" value="Unassembled WGS sequence"/>
</dbReference>